<dbReference type="PRINTS" id="PR00344">
    <property type="entry name" value="BCTRLSENSOR"/>
</dbReference>
<sequence length="247" mass="28022">MEKLTNSKNINKKGQYSNDTHSNNSNVDPLKIKGLLIDILNHDLCNTLIIVNGYTRLLKKETKINGGEPLLEKISQNIINSKAILENIIEFIKCTDFVNLELTELDLHKIIYSALKSSNLSNEHIMVENRTHSQILVKGNKILENVFINIFNNVVKHANEGKKIIIESLTSGNKQHIKIKDFGPGIEKYILENIFDRNNHGKHFGLSISRRIIELHNGKMWIDNNPDGGTIVNIVLPTGSDKERWKG</sequence>
<dbReference type="InterPro" id="IPR036890">
    <property type="entry name" value="HATPase_C_sf"/>
</dbReference>
<feature type="region of interest" description="Disordered" evidence="1">
    <location>
        <begin position="1"/>
        <end position="23"/>
    </location>
</feature>
<dbReference type="InterPro" id="IPR004358">
    <property type="entry name" value="Sig_transdc_His_kin-like_C"/>
</dbReference>
<organism evidence="3">
    <name type="scientific">marine sediment metagenome</name>
    <dbReference type="NCBI Taxonomy" id="412755"/>
    <lineage>
        <taxon>unclassified sequences</taxon>
        <taxon>metagenomes</taxon>
        <taxon>ecological metagenomes</taxon>
    </lineage>
</organism>
<dbReference type="AlphaFoldDB" id="A0A0F8ZCG0"/>
<reference evidence="3" key="1">
    <citation type="journal article" date="2015" name="Nature">
        <title>Complex archaea that bridge the gap between prokaryotes and eukaryotes.</title>
        <authorList>
            <person name="Spang A."/>
            <person name="Saw J.H."/>
            <person name="Jorgensen S.L."/>
            <person name="Zaremba-Niedzwiedzka K."/>
            <person name="Martijn J."/>
            <person name="Lind A.E."/>
            <person name="van Eijk R."/>
            <person name="Schleper C."/>
            <person name="Guy L."/>
            <person name="Ettema T.J."/>
        </authorList>
    </citation>
    <scope>NUCLEOTIDE SEQUENCE</scope>
</reference>
<comment type="caution">
    <text evidence="3">The sequence shown here is derived from an EMBL/GenBank/DDBJ whole genome shotgun (WGS) entry which is preliminary data.</text>
</comment>
<protein>
    <recommendedName>
        <fullName evidence="2">Histidine kinase domain-containing protein</fullName>
    </recommendedName>
</protein>
<feature type="domain" description="Histidine kinase" evidence="2">
    <location>
        <begin position="39"/>
        <end position="240"/>
    </location>
</feature>
<evidence type="ECO:0000313" key="3">
    <source>
        <dbReference type="EMBL" id="KKK91418.1"/>
    </source>
</evidence>
<dbReference type="GO" id="GO:0005886">
    <property type="term" value="C:plasma membrane"/>
    <property type="evidence" value="ECO:0007669"/>
    <property type="project" value="TreeGrafter"/>
</dbReference>
<dbReference type="GO" id="GO:0000155">
    <property type="term" value="F:phosphorelay sensor kinase activity"/>
    <property type="evidence" value="ECO:0007669"/>
    <property type="project" value="TreeGrafter"/>
</dbReference>
<dbReference type="InterPro" id="IPR005467">
    <property type="entry name" value="His_kinase_dom"/>
</dbReference>
<evidence type="ECO:0000256" key="1">
    <source>
        <dbReference type="SAM" id="MobiDB-lite"/>
    </source>
</evidence>
<dbReference type="SMART" id="SM00387">
    <property type="entry name" value="HATPase_c"/>
    <property type="match status" value="1"/>
</dbReference>
<dbReference type="PROSITE" id="PS50109">
    <property type="entry name" value="HIS_KIN"/>
    <property type="match status" value="1"/>
</dbReference>
<dbReference type="InterPro" id="IPR052023">
    <property type="entry name" value="Histidine_kinase_KdpD"/>
</dbReference>
<dbReference type="Gene3D" id="3.30.565.10">
    <property type="entry name" value="Histidine kinase-like ATPase, C-terminal domain"/>
    <property type="match status" value="1"/>
</dbReference>
<name>A0A0F8ZCG0_9ZZZZ</name>
<dbReference type="EMBL" id="LAZR01048660">
    <property type="protein sequence ID" value="KKK91418.1"/>
    <property type="molecule type" value="Genomic_DNA"/>
</dbReference>
<evidence type="ECO:0000259" key="2">
    <source>
        <dbReference type="PROSITE" id="PS50109"/>
    </source>
</evidence>
<dbReference type="PANTHER" id="PTHR45569:SF1">
    <property type="entry name" value="SENSOR PROTEIN KDPD"/>
    <property type="match status" value="1"/>
</dbReference>
<dbReference type="PANTHER" id="PTHR45569">
    <property type="entry name" value="SENSOR PROTEIN KDPD"/>
    <property type="match status" value="1"/>
</dbReference>
<gene>
    <name evidence="3" type="ORF">LCGC14_2713170</name>
</gene>
<proteinExistence type="predicted"/>
<dbReference type="InterPro" id="IPR003594">
    <property type="entry name" value="HATPase_dom"/>
</dbReference>
<dbReference type="SUPFAM" id="SSF55874">
    <property type="entry name" value="ATPase domain of HSP90 chaperone/DNA topoisomerase II/histidine kinase"/>
    <property type="match status" value="1"/>
</dbReference>
<accession>A0A0F8ZCG0</accession>
<dbReference type="Pfam" id="PF02518">
    <property type="entry name" value="HATPase_c"/>
    <property type="match status" value="1"/>
</dbReference>